<proteinExistence type="predicted"/>
<sequence>MTYVVSGFTKRRRRPLDAQLPEPPPHHLQVHARPRPLAKFDTNGLVWDVLLKAHASGDYSVAVAQANEAARFINRRLFTLIQEFAVENRGLSVELFEKAFGATEFEAKHHVGAIRHNSVCPSMM</sequence>
<dbReference type="EnsemblPlants" id="OB08G19640.1">
    <property type="protein sequence ID" value="OB08G19640.1"/>
    <property type="gene ID" value="OB08G19640"/>
</dbReference>
<dbReference type="eggNOG" id="KOG0700">
    <property type="taxonomic scope" value="Eukaryota"/>
</dbReference>
<name>J3MS85_ORYBR</name>
<keyword evidence="3" id="KW-1185">Reference proteome</keyword>
<dbReference type="Proteomes" id="UP000006038">
    <property type="component" value="Chromosome 8"/>
</dbReference>
<reference evidence="2" key="2">
    <citation type="submission" date="2013-04" db="UniProtKB">
        <authorList>
            <consortium name="EnsemblPlants"/>
        </authorList>
    </citation>
    <scope>IDENTIFICATION</scope>
</reference>
<dbReference type="Gramene" id="OB08G19640.1">
    <property type="protein sequence ID" value="OB08G19640.1"/>
    <property type="gene ID" value="OB08G19640"/>
</dbReference>
<protein>
    <submittedName>
        <fullName evidence="2">Uncharacterized protein</fullName>
    </submittedName>
</protein>
<organism evidence="2">
    <name type="scientific">Oryza brachyantha</name>
    <name type="common">malo sina</name>
    <dbReference type="NCBI Taxonomy" id="4533"/>
    <lineage>
        <taxon>Eukaryota</taxon>
        <taxon>Viridiplantae</taxon>
        <taxon>Streptophyta</taxon>
        <taxon>Embryophyta</taxon>
        <taxon>Tracheophyta</taxon>
        <taxon>Spermatophyta</taxon>
        <taxon>Magnoliopsida</taxon>
        <taxon>Liliopsida</taxon>
        <taxon>Poales</taxon>
        <taxon>Poaceae</taxon>
        <taxon>BOP clade</taxon>
        <taxon>Oryzoideae</taxon>
        <taxon>Oryzeae</taxon>
        <taxon>Oryzinae</taxon>
        <taxon>Oryza</taxon>
    </lineage>
</organism>
<dbReference type="AlphaFoldDB" id="J3MS85"/>
<dbReference type="HOGENOM" id="CLU_2007459_0_0_1"/>
<evidence type="ECO:0000313" key="3">
    <source>
        <dbReference type="Proteomes" id="UP000006038"/>
    </source>
</evidence>
<evidence type="ECO:0000313" key="2">
    <source>
        <dbReference type="EnsemblPlants" id="OB08G19640.1"/>
    </source>
</evidence>
<dbReference type="STRING" id="4533.J3MS85"/>
<accession>J3MS85</accession>
<reference evidence="2" key="1">
    <citation type="journal article" date="2013" name="Nat. Commun.">
        <title>Whole-genome sequencing of Oryza brachyantha reveals mechanisms underlying Oryza genome evolution.</title>
        <authorList>
            <person name="Chen J."/>
            <person name="Huang Q."/>
            <person name="Gao D."/>
            <person name="Wang J."/>
            <person name="Lang Y."/>
            <person name="Liu T."/>
            <person name="Li B."/>
            <person name="Bai Z."/>
            <person name="Luis Goicoechea J."/>
            <person name="Liang C."/>
            <person name="Chen C."/>
            <person name="Zhang W."/>
            <person name="Sun S."/>
            <person name="Liao Y."/>
            <person name="Zhang X."/>
            <person name="Yang L."/>
            <person name="Song C."/>
            <person name="Wang M."/>
            <person name="Shi J."/>
            <person name="Liu G."/>
            <person name="Liu J."/>
            <person name="Zhou H."/>
            <person name="Zhou W."/>
            <person name="Yu Q."/>
            <person name="An N."/>
            <person name="Chen Y."/>
            <person name="Cai Q."/>
            <person name="Wang B."/>
            <person name="Liu B."/>
            <person name="Min J."/>
            <person name="Huang Y."/>
            <person name="Wu H."/>
            <person name="Li Z."/>
            <person name="Zhang Y."/>
            <person name="Yin Y."/>
            <person name="Song W."/>
            <person name="Jiang J."/>
            <person name="Jackson S.A."/>
            <person name="Wing R.A."/>
            <person name="Wang J."/>
            <person name="Chen M."/>
        </authorList>
    </citation>
    <scope>NUCLEOTIDE SEQUENCE [LARGE SCALE GENOMIC DNA]</scope>
    <source>
        <strain evidence="2">cv. IRGC 101232</strain>
    </source>
</reference>
<feature type="region of interest" description="Disordered" evidence="1">
    <location>
        <begin position="1"/>
        <end position="27"/>
    </location>
</feature>
<evidence type="ECO:0000256" key="1">
    <source>
        <dbReference type="SAM" id="MobiDB-lite"/>
    </source>
</evidence>